<feature type="compositionally biased region" description="Polar residues" evidence="1">
    <location>
        <begin position="126"/>
        <end position="136"/>
    </location>
</feature>
<evidence type="ECO:0000256" key="1">
    <source>
        <dbReference type="SAM" id="MobiDB-lite"/>
    </source>
</evidence>
<name>A0A2I2F652_ASPCN</name>
<feature type="region of interest" description="Disordered" evidence="1">
    <location>
        <begin position="231"/>
        <end position="276"/>
    </location>
</feature>
<feature type="region of interest" description="Disordered" evidence="1">
    <location>
        <begin position="1"/>
        <end position="146"/>
    </location>
</feature>
<gene>
    <name evidence="2" type="ORF">BDW47DRAFT_53031</name>
</gene>
<evidence type="ECO:0000313" key="3">
    <source>
        <dbReference type="Proteomes" id="UP000234585"/>
    </source>
</evidence>
<dbReference type="AlphaFoldDB" id="A0A2I2F652"/>
<evidence type="ECO:0000313" key="2">
    <source>
        <dbReference type="EMBL" id="PLB36120.1"/>
    </source>
</evidence>
<feature type="compositionally biased region" description="Polar residues" evidence="1">
    <location>
        <begin position="106"/>
        <end position="120"/>
    </location>
</feature>
<dbReference type="STRING" id="41067.A0A2I2F652"/>
<protein>
    <submittedName>
        <fullName evidence="2">Uncharacterized protein</fullName>
    </submittedName>
</protein>
<dbReference type="RefSeq" id="XP_024670132.1">
    <property type="nucleotide sequence ID" value="XM_024819249.1"/>
</dbReference>
<keyword evidence="3" id="KW-1185">Reference proteome</keyword>
<reference evidence="2 3" key="1">
    <citation type="submission" date="2017-12" db="EMBL/GenBank/DDBJ databases">
        <authorList>
            <consortium name="DOE Joint Genome Institute"/>
            <person name="Haridas S."/>
            <person name="Kjaerbolling I."/>
            <person name="Vesth T.C."/>
            <person name="Frisvad J.C."/>
            <person name="Nybo J.L."/>
            <person name="Theobald S."/>
            <person name="Kuo A."/>
            <person name="Bowyer P."/>
            <person name="Matsuda Y."/>
            <person name="Mondo S."/>
            <person name="Lyhne E.K."/>
            <person name="Kogle M.E."/>
            <person name="Clum A."/>
            <person name="Lipzen A."/>
            <person name="Salamov A."/>
            <person name="Ngan C.Y."/>
            <person name="Daum C."/>
            <person name="Chiniquy J."/>
            <person name="Barry K."/>
            <person name="LaButti K."/>
            <person name="Simmons B.A."/>
            <person name="Magnuson J.K."/>
            <person name="Mortensen U.H."/>
            <person name="Larsen T.O."/>
            <person name="Grigoriev I.V."/>
            <person name="Baker S.E."/>
            <person name="Andersen M.R."/>
            <person name="Nordberg H.P."/>
            <person name="Cantor M.N."/>
            <person name="Hua S.X."/>
        </authorList>
    </citation>
    <scope>NUCLEOTIDE SEQUENCE [LARGE SCALE GENOMIC DNA]</scope>
    <source>
        <strain evidence="2 3">CBS 102.13</strain>
    </source>
</reference>
<dbReference type="EMBL" id="KZ559154">
    <property type="protein sequence ID" value="PLB36120.1"/>
    <property type="molecule type" value="Genomic_DNA"/>
</dbReference>
<feature type="compositionally biased region" description="Polar residues" evidence="1">
    <location>
        <begin position="73"/>
        <end position="83"/>
    </location>
</feature>
<dbReference type="OrthoDB" id="5279705at2759"/>
<feature type="compositionally biased region" description="Low complexity" evidence="1">
    <location>
        <begin position="62"/>
        <end position="72"/>
    </location>
</feature>
<feature type="compositionally biased region" description="Low complexity" evidence="1">
    <location>
        <begin position="91"/>
        <end position="105"/>
    </location>
</feature>
<sequence length="276" mass="31322">MFAALPPIQQPFALPGSNLPSPHYISSPPPSHPYSPQRPSPLSPRRHRPFPEMMTDNTNPTNSSNNSSFNFFAPQTTINNTTNPFAPPPSSHTAASQSSRSKSSPTYAQRYTSTVSNPLSNILPRSHTTSATQSARNARRSAFLNRVKRDRDDGRFENRGEQIVLMEHAAEEKKWGEAMRRRAERLFGEGVQEEEIGSEDENEANALDEYILQQEEEAMQMQMQAQHQEQMQMQMQMQMQNQQHTPNNRTSSFSDDEYDDIFTDLADHSQDMDMSG</sequence>
<dbReference type="GeneID" id="36526409"/>
<dbReference type="Proteomes" id="UP000234585">
    <property type="component" value="Unassembled WGS sequence"/>
</dbReference>
<organism evidence="2 3">
    <name type="scientific">Aspergillus candidus</name>
    <dbReference type="NCBI Taxonomy" id="41067"/>
    <lineage>
        <taxon>Eukaryota</taxon>
        <taxon>Fungi</taxon>
        <taxon>Dikarya</taxon>
        <taxon>Ascomycota</taxon>
        <taxon>Pezizomycotina</taxon>
        <taxon>Eurotiomycetes</taxon>
        <taxon>Eurotiomycetidae</taxon>
        <taxon>Eurotiales</taxon>
        <taxon>Aspergillaceae</taxon>
        <taxon>Aspergillus</taxon>
        <taxon>Aspergillus subgen. Circumdati</taxon>
    </lineage>
</organism>
<feature type="compositionally biased region" description="Low complexity" evidence="1">
    <location>
        <begin position="231"/>
        <end position="244"/>
    </location>
</feature>
<proteinExistence type="predicted"/>
<feature type="compositionally biased region" description="Basic and acidic residues" evidence="1">
    <location>
        <begin position="265"/>
        <end position="276"/>
    </location>
</feature>
<accession>A0A2I2F652</accession>
<feature type="compositionally biased region" description="Pro residues" evidence="1">
    <location>
        <begin position="27"/>
        <end position="42"/>
    </location>
</feature>